<dbReference type="InterPro" id="IPR004993">
    <property type="entry name" value="GH3"/>
</dbReference>
<evidence type="ECO:0000259" key="3">
    <source>
        <dbReference type="Pfam" id="PF23571"/>
    </source>
</evidence>
<proteinExistence type="inferred from homology"/>
<dbReference type="Pfam" id="PF23571">
    <property type="entry name" value="GH3_M"/>
    <property type="match status" value="1"/>
</dbReference>
<feature type="domain" description="GH3 middle" evidence="3">
    <location>
        <begin position="266"/>
        <end position="325"/>
    </location>
</feature>
<accession>A0AAV6HQ36</accession>
<dbReference type="PANTHER" id="PTHR31901:SF18">
    <property type="entry name" value="INDOLE-3-ACETIC ACID-AMIDO SYNTHETASE GH3.9-RELATED"/>
    <property type="match status" value="1"/>
</dbReference>
<comment type="similarity">
    <text evidence="1">Belongs to the IAA-amido conjugating enzyme family.</text>
</comment>
<keyword evidence="5" id="KW-1185">Reference proteome</keyword>
<keyword evidence="2" id="KW-0436">Ligase</keyword>
<comment type="caution">
    <text evidence="4">The sequence shown here is derived from an EMBL/GenBank/DDBJ whole genome shotgun (WGS) entry which is preliminary data.</text>
</comment>
<sequence length="352" mass="39543">MDGTKLEYKGEEALTELEKLTMKPGEVQESILKGILERNGETEYLNKYMTKGSKDVGEFKRCVPVIMYNRIRPYIQRIANGEDSSLITGHPITEMLCRYVPGLDEGKAMYLYFVKAEMSTPSGLPARAVLRLGAVFASAFLRAISFLECNWANMCNDIRTGHLDTTITDPACRSAMSALLLSPNPHLASEIEGICSRPSWKGIVCHLWPRAKYIEAVVTGSMAQYIPSLEYYSDAKLPLVCPMYASSECYFGVNLKPLCDPADVAFTLLPNMGYFEFLPLGDNGKFALMEVDEEEDQVPKDKLVDLVDVRLGCYYELVVTTFAGRRAYFFLFRTHSVSDTCNCFRNCILKLC</sequence>
<dbReference type="Pfam" id="PF03321">
    <property type="entry name" value="GH3"/>
    <property type="match status" value="2"/>
</dbReference>
<organism evidence="4 5">
    <name type="scientific">Rhododendron griersonianum</name>
    <dbReference type="NCBI Taxonomy" id="479676"/>
    <lineage>
        <taxon>Eukaryota</taxon>
        <taxon>Viridiplantae</taxon>
        <taxon>Streptophyta</taxon>
        <taxon>Embryophyta</taxon>
        <taxon>Tracheophyta</taxon>
        <taxon>Spermatophyta</taxon>
        <taxon>Magnoliopsida</taxon>
        <taxon>eudicotyledons</taxon>
        <taxon>Gunneridae</taxon>
        <taxon>Pentapetalae</taxon>
        <taxon>asterids</taxon>
        <taxon>Ericales</taxon>
        <taxon>Ericaceae</taxon>
        <taxon>Ericoideae</taxon>
        <taxon>Rhodoreae</taxon>
        <taxon>Rhododendron</taxon>
    </lineage>
</organism>
<evidence type="ECO:0000313" key="5">
    <source>
        <dbReference type="Proteomes" id="UP000823749"/>
    </source>
</evidence>
<dbReference type="AlphaFoldDB" id="A0AAV6HQ36"/>
<dbReference type="EMBL" id="JACTNZ010000013">
    <property type="protein sequence ID" value="KAG5514256.1"/>
    <property type="molecule type" value="Genomic_DNA"/>
</dbReference>
<evidence type="ECO:0000256" key="2">
    <source>
        <dbReference type="ARBA" id="ARBA00022598"/>
    </source>
</evidence>
<dbReference type="GO" id="GO:0016881">
    <property type="term" value="F:acid-amino acid ligase activity"/>
    <property type="evidence" value="ECO:0007669"/>
    <property type="project" value="TreeGrafter"/>
</dbReference>
<dbReference type="GO" id="GO:0005737">
    <property type="term" value="C:cytoplasm"/>
    <property type="evidence" value="ECO:0007669"/>
    <property type="project" value="TreeGrafter"/>
</dbReference>
<gene>
    <name evidence="4" type="ORF">RHGRI_035605</name>
</gene>
<evidence type="ECO:0000313" key="4">
    <source>
        <dbReference type="EMBL" id="KAG5514256.1"/>
    </source>
</evidence>
<reference evidence="4 5" key="1">
    <citation type="submission" date="2020-08" db="EMBL/GenBank/DDBJ databases">
        <title>Plant Genome Project.</title>
        <authorList>
            <person name="Zhang R.-G."/>
        </authorList>
    </citation>
    <scope>NUCLEOTIDE SEQUENCE [LARGE SCALE GENOMIC DNA]</scope>
    <source>
        <strain evidence="4">WSP0</strain>
        <tissue evidence="4">Leaf</tissue>
    </source>
</reference>
<evidence type="ECO:0000256" key="1">
    <source>
        <dbReference type="ARBA" id="ARBA00008068"/>
    </source>
</evidence>
<dbReference type="InterPro" id="IPR055377">
    <property type="entry name" value="GH3_M"/>
</dbReference>
<dbReference type="PANTHER" id="PTHR31901">
    <property type="entry name" value="GH3 DOMAIN-CONTAINING PROTEIN"/>
    <property type="match status" value="1"/>
</dbReference>
<name>A0AAV6HQ36_9ERIC</name>
<protein>
    <recommendedName>
        <fullName evidence="3">GH3 middle domain-containing protein</fullName>
    </recommendedName>
</protein>
<dbReference type="Proteomes" id="UP000823749">
    <property type="component" value="Chromosome 13"/>
</dbReference>